<keyword evidence="10" id="KW-1185">Reference proteome</keyword>
<dbReference type="Pfam" id="PF02130">
    <property type="entry name" value="YbeY"/>
    <property type="match status" value="1"/>
</dbReference>
<keyword evidence="7" id="KW-0690">Ribosome biogenesis</keyword>
<feature type="binding site" evidence="7">
    <location>
        <position position="123"/>
    </location>
    <ligand>
        <name>Zn(2+)</name>
        <dbReference type="ChEBI" id="CHEBI:29105"/>
        <note>catalytic</note>
    </ligand>
</feature>
<keyword evidence="5 7" id="KW-0378">Hydrolase</keyword>
<evidence type="ECO:0000256" key="8">
    <source>
        <dbReference type="SAM" id="MobiDB-lite"/>
    </source>
</evidence>
<dbReference type="PROSITE" id="PS01306">
    <property type="entry name" value="UPF0054"/>
    <property type="match status" value="1"/>
</dbReference>
<dbReference type="OrthoDB" id="9807740at2"/>
<dbReference type="EC" id="3.1.-.-" evidence="7"/>
<dbReference type="GO" id="GO:0004222">
    <property type="term" value="F:metalloendopeptidase activity"/>
    <property type="evidence" value="ECO:0007669"/>
    <property type="project" value="InterPro"/>
</dbReference>
<evidence type="ECO:0000256" key="2">
    <source>
        <dbReference type="ARBA" id="ARBA00022722"/>
    </source>
</evidence>
<evidence type="ECO:0000313" key="10">
    <source>
        <dbReference type="Proteomes" id="UP000193570"/>
    </source>
</evidence>
<gene>
    <name evidence="7 9" type="primary">ybeY</name>
    <name evidence="9" type="ORF">ROJ8625_00423</name>
</gene>
<dbReference type="Gene3D" id="3.40.390.30">
    <property type="entry name" value="Metalloproteases ('zincins'), catalytic domain"/>
    <property type="match status" value="1"/>
</dbReference>
<comment type="cofactor">
    <cofactor evidence="7">
        <name>Zn(2+)</name>
        <dbReference type="ChEBI" id="CHEBI:29105"/>
    </cofactor>
    <text evidence="7">Binds 1 zinc ion.</text>
</comment>
<comment type="similarity">
    <text evidence="1 7">Belongs to the endoribonuclease YbeY family.</text>
</comment>
<feature type="binding site" evidence="7">
    <location>
        <position position="133"/>
    </location>
    <ligand>
        <name>Zn(2+)</name>
        <dbReference type="ChEBI" id="CHEBI:29105"/>
        <note>catalytic</note>
    </ligand>
</feature>
<dbReference type="InterPro" id="IPR020549">
    <property type="entry name" value="YbeY_CS"/>
</dbReference>
<dbReference type="EMBL" id="FWFK01000001">
    <property type="protein sequence ID" value="SLN13792.1"/>
    <property type="molecule type" value="Genomic_DNA"/>
</dbReference>
<dbReference type="GO" id="GO:0004521">
    <property type="term" value="F:RNA endonuclease activity"/>
    <property type="evidence" value="ECO:0007669"/>
    <property type="project" value="UniProtKB-UniRule"/>
</dbReference>
<protein>
    <recommendedName>
        <fullName evidence="7">Endoribonuclease YbeY</fullName>
        <ecNumber evidence="7">3.1.-.-</ecNumber>
    </recommendedName>
</protein>
<keyword evidence="6 7" id="KW-0862">Zinc</keyword>
<dbReference type="SUPFAM" id="SSF55486">
    <property type="entry name" value="Metalloproteases ('zincins'), catalytic domain"/>
    <property type="match status" value="1"/>
</dbReference>
<dbReference type="AlphaFoldDB" id="A0A1X6Y900"/>
<keyword evidence="4 7" id="KW-0255">Endonuclease</keyword>
<dbReference type="PANTHER" id="PTHR46986:SF1">
    <property type="entry name" value="ENDORIBONUCLEASE YBEY, CHLOROPLASTIC"/>
    <property type="match status" value="1"/>
</dbReference>
<evidence type="ECO:0000256" key="5">
    <source>
        <dbReference type="ARBA" id="ARBA00022801"/>
    </source>
</evidence>
<comment type="subcellular location">
    <subcellularLocation>
        <location evidence="7">Cytoplasm</location>
    </subcellularLocation>
</comment>
<evidence type="ECO:0000256" key="7">
    <source>
        <dbReference type="HAMAP-Rule" id="MF_00009"/>
    </source>
</evidence>
<dbReference type="GO" id="GO:0006364">
    <property type="term" value="P:rRNA processing"/>
    <property type="evidence" value="ECO:0007669"/>
    <property type="project" value="UniProtKB-UniRule"/>
</dbReference>
<evidence type="ECO:0000256" key="1">
    <source>
        <dbReference type="ARBA" id="ARBA00010875"/>
    </source>
</evidence>
<evidence type="ECO:0000256" key="3">
    <source>
        <dbReference type="ARBA" id="ARBA00022723"/>
    </source>
</evidence>
<sequence>MLTDTVIEAVDWEDADLPVIAERSAEATLGHLGLDTGAYEIVVLGCDDARIASLNGAFRGRPAPTNVLSWPTEERGAESEGDTPDAPEPGELGDIAIAWGTCAREAEAAGRPVIDHVIHLIVHGVLHLLGYDHERDGDAALMERLETDILCKLGVPDPYAEGGQGALGQTGQIRTDG</sequence>
<dbReference type="HAMAP" id="MF_00009">
    <property type="entry name" value="Endoribonucl_YbeY"/>
    <property type="match status" value="1"/>
</dbReference>
<dbReference type="PANTHER" id="PTHR46986">
    <property type="entry name" value="ENDORIBONUCLEASE YBEY, CHLOROPLASTIC"/>
    <property type="match status" value="1"/>
</dbReference>
<keyword evidence="2 7" id="KW-0540">Nuclease</keyword>
<dbReference type="GO" id="GO:0005737">
    <property type="term" value="C:cytoplasm"/>
    <property type="evidence" value="ECO:0007669"/>
    <property type="project" value="UniProtKB-SubCell"/>
</dbReference>
<dbReference type="InterPro" id="IPR002036">
    <property type="entry name" value="YbeY"/>
</dbReference>
<dbReference type="NCBIfam" id="TIGR00043">
    <property type="entry name" value="rRNA maturation RNase YbeY"/>
    <property type="match status" value="1"/>
</dbReference>
<dbReference type="GO" id="GO:0008270">
    <property type="term" value="F:zinc ion binding"/>
    <property type="evidence" value="ECO:0007669"/>
    <property type="project" value="UniProtKB-UniRule"/>
</dbReference>
<keyword evidence="3 7" id="KW-0479">Metal-binding</keyword>
<keyword evidence="7" id="KW-0963">Cytoplasm</keyword>
<reference evidence="9 10" key="1">
    <citation type="submission" date="2017-03" db="EMBL/GenBank/DDBJ databases">
        <authorList>
            <person name="Afonso C.L."/>
            <person name="Miller P.J."/>
            <person name="Scott M.A."/>
            <person name="Spackman E."/>
            <person name="Goraichik I."/>
            <person name="Dimitrov K.M."/>
            <person name="Suarez D.L."/>
            <person name="Swayne D.E."/>
        </authorList>
    </citation>
    <scope>NUCLEOTIDE SEQUENCE [LARGE SCALE GENOMIC DNA]</scope>
    <source>
        <strain evidence="9 10">CECT 8625</strain>
    </source>
</reference>
<keyword evidence="7" id="KW-0698">rRNA processing</keyword>
<comment type="function">
    <text evidence="7">Single strand-specific metallo-endoribonuclease involved in late-stage 70S ribosome quality control and in maturation of the 3' terminus of the 16S rRNA.</text>
</comment>
<feature type="region of interest" description="Disordered" evidence="8">
    <location>
        <begin position="65"/>
        <end position="90"/>
    </location>
</feature>
<proteinExistence type="inferred from homology"/>
<organism evidence="9 10">
    <name type="scientific">Roseivivax jejudonensis</name>
    <dbReference type="NCBI Taxonomy" id="1529041"/>
    <lineage>
        <taxon>Bacteria</taxon>
        <taxon>Pseudomonadati</taxon>
        <taxon>Pseudomonadota</taxon>
        <taxon>Alphaproteobacteria</taxon>
        <taxon>Rhodobacterales</taxon>
        <taxon>Roseobacteraceae</taxon>
        <taxon>Roseivivax</taxon>
    </lineage>
</organism>
<dbReference type="Proteomes" id="UP000193570">
    <property type="component" value="Unassembled WGS sequence"/>
</dbReference>
<evidence type="ECO:0000256" key="4">
    <source>
        <dbReference type="ARBA" id="ARBA00022759"/>
    </source>
</evidence>
<accession>A0A1X6Y900</accession>
<evidence type="ECO:0000256" key="6">
    <source>
        <dbReference type="ARBA" id="ARBA00022833"/>
    </source>
</evidence>
<dbReference type="InterPro" id="IPR023091">
    <property type="entry name" value="MetalPrtase_cat_dom_sf_prd"/>
</dbReference>
<name>A0A1X6Y900_9RHOB</name>
<dbReference type="RefSeq" id="WP_085790183.1">
    <property type="nucleotide sequence ID" value="NZ_FWFK01000001.1"/>
</dbReference>
<feature type="binding site" evidence="7">
    <location>
        <position position="127"/>
    </location>
    <ligand>
        <name>Zn(2+)</name>
        <dbReference type="ChEBI" id="CHEBI:29105"/>
        <note>catalytic</note>
    </ligand>
</feature>
<evidence type="ECO:0000313" key="9">
    <source>
        <dbReference type="EMBL" id="SLN13792.1"/>
    </source>
</evidence>